<organism evidence="1 2">
    <name type="scientific">Deinococcus oregonensis</name>
    <dbReference type="NCBI Taxonomy" id="1805970"/>
    <lineage>
        <taxon>Bacteria</taxon>
        <taxon>Thermotogati</taxon>
        <taxon>Deinococcota</taxon>
        <taxon>Deinococci</taxon>
        <taxon>Deinococcales</taxon>
        <taxon>Deinococcaceae</taxon>
        <taxon>Deinococcus</taxon>
    </lineage>
</organism>
<reference evidence="1 2" key="1">
    <citation type="submission" date="2024-09" db="EMBL/GenBank/DDBJ databases">
        <authorList>
            <person name="Sun Q."/>
            <person name="Mori K."/>
        </authorList>
    </citation>
    <scope>NUCLEOTIDE SEQUENCE [LARGE SCALE GENOMIC DNA]</scope>
    <source>
        <strain evidence="1 2">JCM 13503</strain>
    </source>
</reference>
<accession>A0ABV6B0E5</accession>
<evidence type="ECO:0000313" key="1">
    <source>
        <dbReference type="EMBL" id="MFB9993222.1"/>
    </source>
</evidence>
<evidence type="ECO:0000313" key="2">
    <source>
        <dbReference type="Proteomes" id="UP001589733"/>
    </source>
</evidence>
<keyword evidence="1" id="KW-0808">Transferase</keyword>
<gene>
    <name evidence="1" type="ORF">ACFFLM_14715</name>
</gene>
<sequence>MTQPQMTGTPVAEFQGRSVLAARSDGRFVVVQAQASDAAALEAVQRACFPDLSESELATERHFLSHQAHFPAGQLAVLDTESGRLVGSSSDFQMRVDFAHYAHPYLEETGDNLFTTHDPHGDWLYGADIGVHPDVRGQGLATLLYGARHDLIRRLNLRGHVAGAMPKGYGAVCSTLSIEQYVMEVVRNERADPVLSVQLKRGYGVWGIIPDYLDDDSCCNHGVFIVWRNREYKET</sequence>
<keyword evidence="2" id="KW-1185">Reference proteome</keyword>
<dbReference type="CDD" id="cd04301">
    <property type="entry name" value="NAT_SF"/>
    <property type="match status" value="1"/>
</dbReference>
<keyword evidence="1" id="KW-0012">Acyltransferase</keyword>
<dbReference type="EC" id="2.3.-.-" evidence="1"/>
<proteinExistence type="predicted"/>
<dbReference type="Gene3D" id="3.40.630.30">
    <property type="match status" value="1"/>
</dbReference>
<dbReference type="GO" id="GO:0016746">
    <property type="term" value="F:acyltransferase activity"/>
    <property type="evidence" value="ECO:0007669"/>
    <property type="project" value="UniProtKB-KW"/>
</dbReference>
<comment type="caution">
    <text evidence="1">The sequence shown here is derived from an EMBL/GenBank/DDBJ whole genome shotgun (WGS) entry which is preliminary data.</text>
</comment>
<dbReference type="RefSeq" id="WP_380011622.1">
    <property type="nucleotide sequence ID" value="NZ_JBHLYR010000045.1"/>
</dbReference>
<name>A0ABV6B0E5_9DEIO</name>
<dbReference type="SUPFAM" id="SSF55729">
    <property type="entry name" value="Acyl-CoA N-acyltransferases (Nat)"/>
    <property type="match status" value="1"/>
</dbReference>
<protein>
    <submittedName>
        <fullName evidence="1">GNAT family N-acetyltransferase</fullName>
        <ecNumber evidence="1">2.3.-.-</ecNumber>
    </submittedName>
</protein>
<dbReference type="InterPro" id="IPR016181">
    <property type="entry name" value="Acyl_CoA_acyltransferase"/>
</dbReference>
<dbReference type="Proteomes" id="UP001589733">
    <property type="component" value="Unassembled WGS sequence"/>
</dbReference>
<dbReference type="EMBL" id="JBHLYR010000045">
    <property type="protein sequence ID" value="MFB9993222.1"/>
    <property type="molecule type" value="Genomic_DNA"/>
</dbReference>